<evidence type="ECO:0000313" key="3">
    <source>
        <dbReference type="Proteomes" id="UP001516023"/>
    </source>
</evidence>
<dbReference type="AlphaFoldDB" id="A0ABD3Q3I9"/>
<keyword evidence="3" id="KW-1185">Reference proteome</keyword>
<dbReference type="EMBL" id="JABMIG020000077">
    <property type="protein sequence ID" value="KAL3794740.1"/>
    <property type="molecule type" value="Genomic_DNA"/>
</dbReference>
<feature type="region of interest" description="Disordered" evidence="1">
    <location>
        <begin position="80"/>
        <end position="112"/>
    </location>
</feature>
<gene>
    <name evidence="2" type="ORF">HJC23_012750</name>
</gene>
<accession>A0ABD3Q3I9</accession>
<dbReference type="SUPFAM" id="SSF52540">
    <property type="entry name" value="P-loop containing nucleoside triphosphate hydrolases"/>
    <property type="match status" value="1"/>
</dbReference>
<dbReference type="InterPro" id="IPR053259">
    <property type="entry name" value="Golvesin-related_Golgi"/>
</dbReference>
<feature type="compositionally biased region" description="Basic and acidic residues" evidence="1">
    <location>
        <begin position="80"/>
        <end position="93"/>
    </location>
</feature>
<dbReference type="Proteomes" id="UP001516023">
    <property type="component" value="Unassembled WGS sequence"/>
</dbReference>
<dbReference type="InterPro" id="IPR027417">
    <property type="entry name" value="P-loop_NTPase"/>
</dbReference>
<evidence type="ECO:0000256" key="1">
    <source>
        <dbReference type="SAM" id="MobiDB-lite"/>
    </source>
</evidence>
<evidence type="ECO:0000313" key="2">
    <source>
        <dbReference type="EMBL" id="KAL3794740.1"/>
    </source>
</evidence>
<dbReference type="PANTHER" id="PTHR32301:SF6">
    <property type="entry name" value="GOLVESIN-RELATED"/>
    <property type="match status" value="1"/>
</dbReference>
<reference evidence="2 3" key="1">
    <citation type="journal article" date="2020" name="G3 (Bethesda)">
        <title>Improved Reference Genome for Cyclotella cryptica CCMP332, a Model for Cell Wall Morphogenesis, Salinity Adaptation, and Lipid Production in Diatoms (Bacillariophyta).</title>
        <authorList>
            <person name="Roberts W.R."/>
            <person name="Downey K.M."/>
            <person name="Ruck E.C."/>
            <person name="Traller J.C."/>
            <person name="Alverson A.J."/>
        </authorList>
    </citation>
    <scope>NUCLEOTIDE SEQUENCE [LARGE SCALE GENOMIC DNA]</scope>
    <source>
        <strain evidence="2 3">CCMP332</strain>
    </source>
</reference>
<proteinExistence type="predicted"/>
<name>A0ABD3Q3I9_9STRA</name>
<dbReference type="PANTHER" id="PTHR32301">
    <property type="entry name" value="COUNTIN RECEPTOR CNR3-RELATED"/>
    <property type="match status" value="1"/>
</dbReference>
<organism evidence="2 3">
    <name type="scientific">Cyclotella cryptica</name>
    <dbReference type="NCBI Taxonomy" id="29204"/>
    <lineage>
        <taxon>Eukaryota</taxon>
        <taxon>Sar</taxon>
        <taxon>Stramenopiles</taxon>
        <taxon>Ochrophyta</taxon>
        <taxon>Bacillariophyta</taxon>
        <taxon>Coscinodiscophyceae</taxon>
        <taxon>Thalassiosirophycidae</taxon>
        <taxon>Stephanodiscales</taxon>
        <taxon>Stephanodiscaceae</taxon>
        <taxon>Cyclotella</taxon>
    </lineage>
</organism>
<protein>
    <recommendedName>
        <fullName evidence="4">Sulfotransferase domain-containing protein</fullName>
    </recommendedName>
</protein>
<comment type="caution">
    <text evidence="2">The sequence shown here is derived from an EMBL/GenBank/DDBJ whole genome shotgun (WGS) entry which is preliminary data.</text>
</comment>
<dbReference type="Gene3D" id="3.40.50.300">
    <property type="entry name" value="P-loop containing nucleotide triphosphate hydrolases"/>
    <property type="match status" value="1"/>
</dbReference>
<feature type="region of interest" description="Disordered" evidence="1">
    <location>
        <begin position="1"/>
        <end position="45"/>
    </location>
</feature>
<sequence length="573" mass="64910">MRDRLGELGGSLGHHIDPPTHSKTLNTSRKSRHENNSHSSIELTAKRKRDLLASVGFLDEDEELPSIRLAGSLNGSTRLTERAEAYDKEETQRSRKKSQRLRQDRTRGMPGLDFDEQVVDFTSDDDGQENDELLDQDNKEEYDEFYREENQPPSSSRGVLFNIATKLVWVLAAVATFIYVFNDDPKTLVEDQDSSSQQHEPYSYMGYKDGRIPDDDVAQYGGGLLIQNSEIPNKKGGINDDEVDEAFIDEDAKDPFTKHQTGIPGEDFLWEDLDGFAELSKPYNPHEGDIYFFWHVPKCGGTTLQDLMMHCFGMIGANEVGGAYAAENGSLQIVQLENGNRYVNVDVTQPGGIQNAHDSGFGSSGLADVVMSSRFHDAVMLFTPDSVFPNVSKGRCFTLLRHPIKRAISMFYYLQDATWEHTYNDIFKSMTIEEYAVSQYAEDNWMVRFLTNEMTGTLDNRHLDLAKQILESKCLVGIMEEFPASIKRFDRYFGWSQRSFEGGPVQLNDRGICTARVMSAPDNAHEHPNYEEGSEIWNKLLEKNMFDLGLYNHAVHLFHNVQVTLIGGQPTKM</sequence>
<evidence type="ECO:0008006" key="4">
    <source>
        <dbReference type="Google" id="ProtNLM"/>
    </source>
</evidence>